<dbReference type="EMBL" id="JAJTWU010000003">
    <property type="protein sequence ID" value="MCE4554608.1"/>
    <property type="molecule type" value="Genomic_DNA"/>
</dbReference>
<reference evidence="2 3" key="1">
    <citation type="submission" date="2021-12" db="EMBL/GenBank/DDBJ databases">
        <title>Genome seq of P8.</title>
        <authorList>
            <person name="Seo T."/>
        </authorList>
    </citation>
    <scope>NUCLEOTIDE SEQUENCE [LARGE SCALE GENOMIC DNA]</scope>
    <source>
        <strain evidence="2 3">P8</strain>
    </source>
</reference>
<dbReference type="InterPro" id="IPR011322">
    <property type="entry name" value="N-reg_PII-like_a/b"/>
</dbReference>
<dbReference type="Proteomes" id="UP001200741">
    <property type="component" value="Unassembled WGS sequence"/>
</dbReference>
<protein>
    <submittedName>
        <fullName evidence="2">Divalent-cation tolerance protein CutA</fullName>
    </submittedName>
</protein>
<dbReference type="InterPro" id="IPR015867">
    <property type="entry name" value="N-reg_PII/ATP_PRibTrfase_C"/>
</dbReference>
<sequence>MTAADASELLAVFTTVATREQADALARGAVAQRLAACVQVEPIHSTYRWQGEVVHEPELRLVFKTNQANYPSLEAWLLASHPYDVPAVFALPVAAASSGYAAWLAASMNHPTDAA</sequence>
<accession>A0ABS8XV57</accession>
<evidence type="ECO:0000313" key="2">
    <source>
        <dbReference type="EMBL" id="MCE4554608.1"/>
    </source>
</evidence>
<name>A0ABS8XV57_9BURK</name>
<dbReference type="PANTHER" id="PTHR23419:SF8">
    <property type="entry name" value="FI09726P"/>
    <property type="match status" value="1"/>
</dbReference>
<dbReference type="PANTHER" id="PTHR23419">
    <property type="entry name" value="DIVALENT CATION TOLERANCE CUTA-RELATED"/>
    <property type="match status" value="1"/>
</dbReference>
<organism evidence="2 3">
    <name type="scientific">Pelomonas cellulosilytica</name>
    <dbReference type="NCBI Taxonomy" id="2906762"/>
    <lineage>
        <taxon>Bacteria</taxon>
        <taxon>Pseudomonadati</taxon>
        <taxon>Pseudomonadota</taxon>
        <taxon>Betaproteobacteria</taxon>
        <taxon>Burkholderiales</taxon>
        <taxon>Sphaerotilaceae</taxon>
        <taxon>Roseateles</taxon>
    </lineage>
</organism>
<keyword evidence="3" id="KW-1185">Reference proteome</keyword>
<gene>
    <name evidence="2" type="ORF">LXT13_09170</name>
</gene>
<comment type="similarity">
    <text evidence="1">Belongs to the CutA family.</text>
</comment>
<dbReference type="InterPro" id="IPR004323">
    <property type="entry name" value="Ion_tolerance_CutA"/>
</dbReference>
<evidence type="ECO:0000256" key="1">
    <source>
        <dbReference type="ARBA" id="ARBA00010169"/>
    </source>
</evidence>
<comment type="caution">
    <text evidence="2">The sequence shown here is derived from an EMBL/GenBank/DDBJ whole genome shotgun (WGS) entry which is preliminary data.</text>
</comment>
<dbReference type="Pfam" id="PF03091">
    <property type="entry name" value="CutA1"/>
    <property type="match status" value="1"/>
</dbReference>
<dbReference type="RefSeq" id="WP_233371624.1">
    <property type="nucleotide sequence ID" value="NZ_JAJTWU010000003.1"/>
</dbReference>
<proteinExistence type="inferred from homology"/>
<dbReference type="SUPFAM" id="SSF54913">
    <property type="entry name" value="GlnB-like"/>
    <property type="match status" value="1"/>
</dbReference>
<evidence type="ECO:0000313" key="3">
    <source>
        <dbReference type="Proteomes" id="UP001200741"/>
    </source>
</evidence>
<dbReference type="Gene3D" id="3.30.70.120">
    <property type="match status" value="1"/>
</dbReference>